<organism evidence="1 2">
    <name type="scientific">Clostridium perfringens</name>
    <dbReference type="NCBI Taxonomy" id="1502"/>
    <lineage>
        <taxon>Bacteria</taxon>
        <taxon>Bacillati</taxon>
        <taxon>Bacillota</taxon>
        <taxon>Clostridia</taxon>
        <taxon>Eubacteriales</taxon>
        <taxon>Clostridiaceae</taxon>
        <taxon>Clostridium</taxon>
    </lineage>
</organism>
<protein>
    <submittedName>
        <fullName evidence="1">Uncharacterized protein</fullName>
    </submittedName>
</protein>
<accession>A0A133NBW3</accession>
<reference evidence="1 2" key="1">
    <citation type="submission" date="2016-01" db="EMBL/GenBank/DDBJ databases">
        <authorList>
            <person name="Oliw E.H."/>
        </authorList>
    </citation>
    <scope>NUCLEOTIDE SEQUENCE [LARGE SCALE GENOMIC DNA]</scope>
    <source>
        <strain evidence="1 2">MJR7757A</strain>
    </source>
</reference>
<evidence type="ECO:0000313" key="1">
    <source>
        <dbReference type="EMBL" id="KXA13768.1"/>
    </source>
</evidence>
<dbReference type="EMBL" id="LRPU01000026">
    <property type="protein sequence ID" value="KXA13768.1"/>
    <property type="molecule type" value="Genomic_DNA"/>
</dbReference>
<proteinExistence type="predicted"/>
<evidence type="ECO:0000313" key="2">
    <source>
        <dbReference type="Proteomes" id="UP000070646"/>
    </source>
</evidence>
<dbReference type="RefSeq" id="WP_060794843.1">
    <property type="nucleotide sequence ID" value="NZ_CABEEO010000004.1"/>
</dbReference>
<name>A0A133NBW3_CLOPF</name>
<dbReference type="PATRIC" id="fig|1502.174.peg.775"/>
<dbReference type="AlphaFoldDB" id="A0A133NBW3"/>
<sequence length="183" mass="21309">MESKNRKSDVSIVENSINDILKSHNMDSFYDLPNNIQKYLSNIENYFQNCESTYLEIKQLLDSISLSYRGISKMSGVTWSTFNRYSILKEYIDNRIPSLKCNVDLISNNKLDIITNNYNQLKKEMDYMVDNCLEIGILKSKIKILEEQNKTLLNENTRLKLEEAALSKKNSKALVSDINKFKK</sequence>
<dbReference type="Proteomes" id="UP000070646">
    <property type="component" value="Unassembled WGS sequence"/>
</dbReference>
<comment type="caution">
    <text evidence="1">The sequence shown here is derived from an EMBL/GenBank/DDBJ whole genome shotgun (WGS) entry which is preliminary data.</text>
</comment>
<gene>
    <name evidence="1" type="ORF">HMPREF3222_00768</name>
</gene>